<dbReference type="InterPro" id="IPR042178">
    <property type="entry name" value="Serpin_sf_1"/>
</dbReference>
<reference evidence="13" key="1">
    <citation type="submission" date="2025-08" db="UniProtKB">
        <authorList>
            <consortium name="Ensembl"/>
        </authorList>
    </citation>
    <scope>IDENTIFICATION</scope>
</reference>
<evidence type="ECO:0000256" key="6">
    <source>
        <dbReference type="ARBA" id="ARBA00022690"/>
    </source>
</evidence>
<evidence type="ECO:0000256" key="11">
    <source>
        <dbReference type="SAM" id="SignalP"/>
    </source>
</evidence>
<evidence type="ECO:0000256" key="10">
    <source>
        <dbReference type="RuleBase" id="RU000411"/>
    </source>
</evidence>
<evidence type="ECO:0000313" key="14">
    <source>
        <dbReference type="Proteomes" id="UP000694725"/>
    </source>
</evidence>
<dbReference type="PANTHER" id="PTHR11461:SF145">
    <property type="entry name" value="ALPHA-1-ANTICHYMOTRYPSIN"/>
    <property type="match status" value="1"/>
</dbReference>
<proteinExistence type="inferred from homology"/>
<evidence type="ECO:0000313" key="13">
    <source>
        <dbReference type="Ensembl" id="ENSSSCP00065039446.1"/>
    </source>
</evidence>
<evidence type="ECO:0000256" key="5">
    <source>
        <dbReference type="ARBA" id="ARBA00022525"/>
    </source>
</evidence>
<dbReference type="GO" id="GO:0042583">
    <property type="term" value="C:chromaffin granule"/>
    <property type="evidence" value="ECO:0007669"/>
    <property type="project" value="UniProtKB-SubCell"/>
</dbReference>
<evidence type="ECO:0000256" key="7">
    <source>
        <dbReference type="ARBA" id="ARBA00022729"/>
    </source>
</evidence>
<dbReference type="PROSITE" id="PS00284">
    <property type="entry name" value="SERPIN"/>
    <property type="match status" value="1"/>
</dbReference>
<dbReference type="InterPro" id="IPR023796">
    <property type="entry name" value="Serpin_dom"/>
</dbReference>
<dbReference type="SMART" id="SM00093">
    <property type="entry name" value="SERPIN"/>
    <property type="match status" value="1"/>
</dbReference>
<evidence type="ECO:0000256" key="9">
    <source>
        <dbReference type="ARBA" id="ARBA00023329"/>
    </source>
</evidence>
<dbReference type="GO" id="GO:0005615">
    <property type="term" value="C:extracellular space"/>
    <property type="evidence" value="ECO:0007669"/>
    <property type="project" value="InterPro"/>
</dbReference>
<evidence type="ECO:0000256" key="3">
    <source>
        <dbReference type="ARBA" id="ARBA00009500"/>
    </source>
</evidence>
<protein>
    <recommendedName>
        <fullName evidence="12">Serpin domain-containing protein</fullName>
    </recommendedName>
</protein>
<comment type="similarity">
    <text evidence="3 10">Belongs to the serpin family.</text>
</comment>
<comment type="subcellular location">
    <subcellularLocation>
        <location evidence="1">Cytoplasmic vesicle</location>
        <location evidence="1">Secretory vesicle</location>
        <location evidence="1">Chromaffin granule</location>
    </subcellularLocation>
    <subcellularLocation>
        <location evidence="2">Secreted</location>
    </subcellularLocation>
</comment>
<feature type="domain" description="Serpin" evidence="12">
    <location>
        <begin position="61"/>
        <end position="408"/>
    </location>
</feature>
<evidence type="ECO:0000256" key="8">
    <source>
        <dbReference type="ARBA" id="ARBA00022900"/>
    </source>
</evidence>
<dbReference type="InterPro" id="IPR036186">
    <property type="entry name" value="Serpin_sf"/>
</dbReference>
<dbReference type="InterPro" id="IPR042185">
    <property type="entry name" value="Serpin_sf_2"/>
</dbReference>
<evidence type="ECO:0000256" key="4">
    <source>
        <dbReference type="ARBA" id="ARBA00011738"/>
    </source>
</evidence>
<name>A0A8D1ZM64_PIG</name>
<feature type="chain" id="PRO_5034551564" description="Serpin domain-containing protein" evidence="11">
    <location>
        <begin position="26"/>
        <end position="408"/>
    </location>
</feature>
<dbReference type="Proteomes" id="UP000694725">
    <property type="component" value="Unplaced"/>
</dbReference>
<dbReference type="Gene3D" id="2.30.39.10">
    <property type="entry name" value="Alpha-1-antitrypsin, domain 1"/>
    <property type="match status" value="1"/>
</dbReference>
<dbReference type="GO" id="GO:0004867">
    <property type="term" value="F:serine-type endopeptidase inhibitor activity"/>
    <property type="evidence" value="ECO:0007669"/>
    <property type="project" value="UniProtKB-KW"/>
</dbReference>
<dbReference type="SUPFAM" id="SSF56574">
    <property type="entry name" value="Serpins"/>
    <property type="match status" value="1"/>
</dbReference>
<dbReference type="AlphaFoldDB" id="A0A8D1ZM64"/>
<evidence type="ECO:0000259" key="12">
    <source>
        <dbReference type="SMART" id="SM00093"/>
    </source>
</evidence>
<keyword evidence="7 11" id="KW-0732">Signal</keyword>
<accession>A0A8D1ZM64</accession>
<evidence type="ECO:0000256" key="1">
    <source>
        <dbReference type="ARBA" id="ARBA00004248"/>
    </source>
</evidence>
<keyword evidence="5" id="KW-0964">Secreted</keyword>
<evidence type="ECO:0000256" key="2">
    <source>
        <dbReference type="ARBA" id="ARBA00004613"/>
    </source>
</evidence>
<feature type="signal peptide" evidence="11">
    <location>
        <begin position="1"/>
        <end position="25"/>
    </location>
</feature>
<sequence length="408" mass="45771">MRAEGMSLFLALGLLVAGLCSRVHCVPADDLASKIVTLKDQITKLPVHNTAVVSSNTDFAFSLYKQLALTNPHENVIFSPLSVSIALAFLSLGTQGPTLIELLEGLKFNVTKIPEAEIHQGFQHLLQALSQPSNLLQLRLGNAMFIDEQLELLEKFVQDAHELYHSEAFSTNFQDLEAARRLINDYVKNKTEGKIVVLVNYIYFKAKWKTPFNPNLTTEADFHVSKNRTVRVPMMGIRALTVPYFRDEELACTVVELPYTSNDSALFILPDDGRMAAVEAKLLPETLRRWRDFLQPRWIVELYLPKFSISSDYRLHEILPQLGIEEIFGDNANLSGITNTKPLKVSQVVHSAVLDVNEEGTEAAAATGIDINVRSLERIALHFNRPFLFVIISKDIQSIIFLGKVTKP</sequence>
<dbReference type="CDD" id="cd19551">
    <property type="entry name" value="serpinA3_A1AC"/>
    <property type="match status" value="1"/>
</dbReference>
<dbReference type="InterPro" id="IPR023795">
    <property type="entry name" value="Serpin_CS"/>
</dbReference>
<keyword evidence="6" id="KW-0646">Protease inhibitor</keyword>
<dbReference type="PANTHER" id="PTHR11461">
    <property type="entry name" value="SERINE PROTEASE INHIBITOR, SERPIN"/>
    <property type="match status" value="1"/>
</dbReference>
<dbReference type="FunFam" id="3.30.497.10:FF:000001">
    <property type="entry name" value="Serine protease inhibitor"/>
    <property type="match status" value="1"/>
</dbReference>
<organism evidence="13 14">
    <name type="scientific">Sus scrofa</name>
    <name type="common">Pig</name>
    <dbReference type="NCBI Taxonomy" id="9823"/>
    <lineage>
        <taxon>Eukaryota</taxon>
        <taxon>Metazoa</taxon>
        <taxon>Chordata</taxon>
        <taxon>Craniata</taxon>
        <taxon>Vertebrata</taxon>
        <taxon>Euteleostomi</taxon>
        <taxon>Mammalia</taxon>
        <taxon>Eutheria</taxon>
        <taxon>Laurasiatheria</taxon>
        <taxon>Artiodactyla</taxon>
        <taxon>Suina</taxon>
        <taxon>Suidae</taxon>
        <taxon>Sus</taxon>
    </lineage>
</organism>
<dbReference type="Gene3D" id="3.30.497.10">
    <property type="entry name" value="Antithrombin, subunit I, domain 2"/>
    <property type="match status" value="1"/>
</dbReference>
<dbReference type="Pfam" id="PF00079">
    <property type="entry name" value="Serpin"/>
    <property type="match status" value="1"/>
</dbReference>
<keyword evidence="9" id="KW-0968">Cytoplasmic vesicle</keyword>
<dbReference type="Ensembl" id="ENSSSCT00065090211.1">
    <property type="protein sequence ID" value="ENSSSCP00065039446.1"/>
    <property type="gene ID" value="ENSSSCG00065065722.1"/>
</dbReference>
<comment type="subunit">
    <text evidence="4">Homodimer.</text>
</comment>
<dbReference type="InterPro" id="IPR000215">
    <property type="entry name" value="Serpin_fam"/>
</dbReference>
<keyword evidence="8" id="KW-0722">Serine protease inhibitor</keyword>
<dbReference type="FunFam" id="2.30.39.10:FF:000002">
    <property type="entry name" value="Serpin family D member 1"/>
    <property type="match status" value="1"/>
</dbReference>